<accession>A0A9P8L9Z0</accession>
<feature type="transmembrane region" description="Helical" evidence="9">
    <location>
        <begin position="678"/>
        <end position="709"/>
    </location>
</feature>
<dbReference type="InterPro" id="IPR011547">
    <property type="entry name" value="SLC26A/SulP_dom"/>
</dbReference>
<dbReference type="PANTHER" id="PTHR43310:SF4">
    <property type="entry name" value="AFR304WP"/>
    <property type="match status" value="1"/>
</dbReference>
<feature type="transmembrane region" description="Helical" evidence="9">
    <location>
        <begin position="487"/>
        <end position="508"/>
    </location>
</feature>
<dbReference type="Pfam" id="PF01740">
    <property type="entry name" value="STAS"/>
    <property type="match status" value="1"/>
</dbReference>
<keyword evidence="3" id="KW-0926">Vacuole</keyword>
<dbReference type="SUPFAM" id="SSF52091">
    <property type="entry name" value="SpoIIaa-like"/>
    <property type="match status" value="1"/>
</dbReference>
<dbReference type="FunFam" id="3.30.750.24:FF:000012">
    <property type="entry name" value="Sulfate transporter family protein"/>
    <property type="match status" value="1"/>
</dbReference>
<dbReference type="InterPro" id="IPR018490">
    <property type="entry name" value="cNMP-bd_dom_sf"/>
</dbReference>
<dbReference type="GO" id="GO:0000329">
    <property type="term" value="C:fungal-type vacuole membrane"/>
    <property type="evidence" value="ECO:0007669"/>
    <property type="project" value="UniProtKB-ARBA"/>
</dbReference>
<dbReference type="PANTHER" id="PTHR43310">
    <property type="entry name" value="SULFATE TRANSPORTER YBAR-RELATED"/>
    <property type="match status" value="1"/>
</dbReference>
<evidence type="ECO:0008006" key="14">
    <source>
        <dbReference type="Google" id="ProtNLM"/>
    </source>
</evidence>
<dbReference type="SMART" id="SM00100">
    <property type="entry name" value="cNMP"/>
    <property type="match status" value="1"/>
</dbReference>
<evidence type="ECO:0000256" key="8">
    <source>
        <dbReference type="SAM" id="MobiDB-lite"/>
    </source>
</evidence>
<keyword evidence="2" id="KW-0813">Transport</keyword>
<evidence type="ECO:0000259" key="10">
    <source>
        <dbReference type="PROSITE" id="PS50042"/>
    </source>
</evidence>
<dbReference type="EMBL" id="JAGHQM010000862">
    <property type="protein sequence ID" value="KAH0558386.1"/>
    <property type="molecule type" value="Genomic_DNA"/>
</dbReference>
<dbReference type="Pfam" id="PF00027">
    <property type="entry name" value="cNMP_binding"/>
    <property type="match status" value="1"/>
</dbReference>
<feature type="transmembrane region" description="Helical" evidence="9">
    <location>
        <begin position="514"/>
        <end position="531"/>
    </location>
</feature>
<feature type="transmembrane region" description="Helical" evidence="9">
    <location>
        <begin position="543"/>
        <end position="564"/>
    </location>
</feature>
<evidence type="ECO:0000256" key="7">
    <source>
        <dbReference type="ARBA" id="ARBA00023136"/>
    </source>
</evidence>
<comment type="caution">
    <text evidence="12">The sequence shown here is derived from an EMBL/GenBank/DDBJ whole genome shotgun (WGS) entry which is preliminary data.</text>
</comment>
<dbReference type="CDD" id="cd00038">
    <property type="entry name" value="CAP_ED"/>
    <property type="match status" value="1"/>
</dbReference>
<feature type="domain" description="STAS" evidence="11">
    <location>
        <begin position="749"/>
        <end position="857"/>
    </location>
</feature>
<evidence type="ECO:0000313" key="13">
    <source>
        <dbReference type="Proteomes" id="UP000750711"/>
    </source>
</evidence>
<feature type="region of interest" description="Disordered" evidence="8">
    <location>
        <begin position="112"/>
        <end position="138"/>
    </location>
</feature>
<dbReference type="Pfam" id="PF00916">
    <property type="entry name" value="Sulfate_transp"/>
    <property type="match status" value="1"/>
</dbReference>
<feature type="transmembrane region" description="Helical" evidence="9">
    <location>
        <begin position="415"/>
        <end position="433"/>
    </location>
</feature>
<feature type="region of interest" description="Disordered" evidence="8">
    <location>
        <begin position="1"/>
        <end position="70"/>
    </location>
</feature>
<protein>
    <recommendedName>
        <fullName evidence="14">Sulfate transporter family protein</fullName>
    </recommendedName>
</protein>
<keyword evidence="5" id="KW-0029">Amino-acid transport</keyword>
<evidence type="ECO:0000313" key="12">
    <source>
        <dbReference type="EMBL" id="KAH0558386.1"/>
    </source>
</evidence>
<keyword evidence="6 9" id="KW-1133">Transmembrane helix</keyword>
<keyword evidence="13" id="KW-1185">Reference proteome</keyword>
<evidence type="ECO:0000256" key="5">
    <source>
        <dbReference type="ARBA" id="ARBA00022970"/>
    </source>
</evidence>
<dbReference type="Gene3D" id="2.60.120.10">
    <property type="entry name" value="Jelly Rolls"/>
    <property type="match status" value="1"/>
</dbReference>
<feature type="transmembrane region" description="Helical" evidence="9">
    <location>
        <begin position="453"/>
        <end position="475"/>
    </location>
</feature>
<dbReference type="Proteomes" id="UP000750711">
    <property type="component" value="Unassembled WGS sequence"/>
</dbReference>
<feature type="transmembrane region" description="Helical" evidence="9">
    <location>
        <begin position="618"/>
        <end position="637"/>
    </location>
</feature>
<dbReference type="InterPro" id="IPR002645">
    <property type="entry name" value="STAS_dom"/>
</dbReference>
<sequence length="1072" mass="118381">MSGSFFGNRRSRSQGSRLSHQNLFQFGDDAADDTTEENRTSFDELVHGSQRVPSPAAGIMSSSGAQKQPPRSYFHHAYYYGSPGHADTAQYSSQGVREQTAELAVFALSEVGSSVGSPPRHETPPQSHGTTGYDFESSEATNLEEVLYEESEPPPPDNSRITSSRPNGASALTELLRNPPPDGEVEARRGRVPAVGGNRIAPSPVDERTALLPKDAAAEVEQTHHACIHDLESQNTLLSRSWAKALEVLVWPKDNAMTVAKRIVHPGSWDKRSIWRRGVVEPIGYIPSVALGLLLNILDALSYGMILFPLAQPIFAGLGPDGISMFYVSCIVSQLVYSCGGSAFEGGIGSEMIEVVPFFHKMASTILAKVGEDNPNSVIATTILSYSISSIVTGLVFFSMGACRLGTLIGFFPRHILMGCIGGVGWFLVATGLEVSARLDGNLKYDMSTLQRLFQSDTVFLWITPLLLAILLTVWEKWKNHTYLVPFYFSTIFGVFYFFVAVIPSLQLDKLRQTGWVFEIPAADAPFYHFYSLYDFKAVDWKALAATVPAMFALTFFGVLHVPINVPALGFSTGVDNLDVDRELIAHGVSNALSGFAGSIQNYLVYTNSLLFIQAGGDSRIAGVMLALGTAVILIFGQAIVGYIPILVVGALIFYLGIALLGEGLYYTWGKVHRLEYLTIVAIVVTMGAWDFVIGIFVGILLACVSFVVQSSQKPAVRASYSGVEARSLVRRHPIHQRYLREAGRQIHVTKLAGYMFFGTIVSVENRIRASLGEDAFRDRPIRYLIIDLWHVTGIDYSAAEAFTRVNRVCTIMNVKMIMCGVTQDGEIGKSLRGVGLWGGGNDVQFFEDLNSALEFCENELLKVFYSHRDKMAKRSTQQCLDMPIQDTLSFTYDISFSSPRGSLLHQAAADTLTGRYSVAPLKWQKFQQPLLLILQTFQELTVKNEAFWAKASPYFERKEYLGGSILFSRGDQSNGFYLLEEGILRAEYDLPQGKYYESIVAGTTCGELPFFSETNRTATVIAERDCVTWLMDDRSWRALQGRYPDVALEVLRISLKLTSERMSAITSYVMS</sequence>
<keyword evidence="4 9" id="KW-0812">Transmembrane</keyword>
<feature type="compositionally biased region" description="Basic and acidic residues" evidence="8">
    <location>
        <begin position="36"/>
        <end position="46"/>
    </location>
</feature>
<organism evidence="12 13">
    <name type="scientific">Trichoglossum hirsutum</name>
    <dbReference type="NCBI Taxonomy" id="265104"/>
    <lineage>
        <taxon>Eukaryota</taxon>
        <taxon>Fungi</taxon>
        <taxon>Dikarya</taxon>
        <taxon>Ascomycota</taxon>
        <taxon>Pezizomycotina</taxon>
        <taxon>Geoglossomycetes</taxon>
        <taxon>Geoglossales</taxon>
        <taxon>Geoglossaceae</taxon>
        <taxon>Trichoglossum</taxon>
    </lineage>
</organism>
<dbReference type="InterPro" id="IPR000595">
    <property type="entry name" value="cNMP-bd_dom"/>
</dbReference>
<feature type="compositionally biased region" description="Low complexity" evidence="8">
    <location>
        <begin position="1"/>
        <end position="19"/>
    </location>
</feature>
<evidence type="ECO:0000256" key="9">
    <source>
        <dbReference type="SAM" id="Phobius"/>
    </source>
</evidence>
<name>A0A9P8L9Z0_9PEZI</name>
<feature type="domain" description="Cyclic nucleotide-binding" evidence="10">
    <location>
        <begin position="956"/>
        <end position="1047"/>
    </location>
</feature>
<evidence type="ECO:0000256" key="2">
    <source>
        <dbReference type="ARBA" id="ARBA00022448"/>
    </source>
</evidence>
<dbReference type="PROSITE" id="PS50801">
    <property type="entry name" value="STAS"/>
    <property type="match status" value="1"/>
</dbReference>
<proteinExistence type="predicted"/>
<feature type="transmembrane region" description="Helical" evidence="9">
    <location>
        <begin position="643"/>
        <end position="666"/>
    </location>
</feature>
<keyword evidence="7 9" id="KW-0472">Membrane</keyword>
<dbReference type="InterPro" id="IPR014710">
    <property type="entry name" value="RmlC-like_jellyroll"/>
</dbReference>
<dbReference type="SUPFAM" id="SSF51206">
    <property type="entry name" value="cAMP-binding domain-like"/>
    <property type="match status" value="1"/>
</dbReference>
<evidence type="ECO:0000256" key="4">
    <source>
        <dbReference type="ARBA" id="ARBA00022692"/>
    </source>
</evidence>
<evidence type="ECO:0000256" key="6">
    <source>
        <dbReference type="ARBA" id="ARBA00022989"/>
    </source>
</evidence>
<dbReference type="PROSITE" id="PS50042">
    <property type="entry name" value="CNMP_BINDING_3"/>
    <property type="match status" value="1"/>
</dbReference>
<feature type="transmembrane region" description="Helical" evidence="9">
    <location>
        <begin position="383"/>
        <end position="403"/>
    </location>
</feature>
<dbReference type="Gene3D" id="3.30.750.24">
    <property type="entry name" value="STAS domain"/>
    <property type="match status" value="1"/>
</dbReference>
<evidence type="ECO:0000256" key="3">
    <source>
        <dbReference type="ARBA" id="ARBA00022554"/>
    </source>
</evidence>
<feature type="transmembrane region" description="Helical" evidence="9">
    <location>
        <begin position="584"/>
        <end position="606"/>
    </location>
</feature>
<evidence type="ECO:0000256" key="1">
    <source>
        <dbReference type="ARBA" id="ARBA00004128"/>
    </source>
</evidence>
<dbReference type="InterPro" id="IPR036513">
    <property type="entry name" value="STAS_dom_sf"/>
</dbReference>
<reference evidence="12" key="1">
    <citation type="submission" date="2021-03" db="EMBL/GenBank/DDBJ databases">
        <title>Comparative genomics and phylogenomic investigation of the class Geoglossomycetes provide insights into ecological specialization and systematics.</title>
        <authorList>
            <person name="Melie T."/>
            <person name="Pirro S."/>
            <person name="Miller A.N."/>
            <person name="Quandt A."/>
        </authorList>
    </citation>
    <scope>NUCLEOTIDE SEQUENCE</scope>
    <source>
        <strain evidence="12">CAQ_001_2017</strain>
    </source>
</reference>
<feature type="region of interest" description="Disordered" evidence="8">
    <location>
        <begin position="147"/>
        <end position="166"/>
    </location>
</feature>
<dbReference type="CDD" id="cd07042">
    <property type="entry name" value="STAS_SulP_like_sulfate_transporter"/>
    <property type="match status" value="1"/>
</dbReference>
<comment type="subcellular location">
    <subcellularLocation>
        <location evidence="1">Vacuole membrane</location>
        <topology evidence="1">Multi-pass membrane protein</topology>
    </subcellularLocation>
</comment>
<dbReference type="GO" id="GO:0034490">
    <property type="term" value="P:basic amino acid transmembrane import into vacuole"/>
    <property type="evidence" value="ECO:0007669"/>
    <property type="project" value="UniProtKB-ARBA"/>
</dbReference>
<evidence type="ECO:0000259" key="11">
    <source>
        <dbReference type="PROSITE" id="PS50801"/>
    </source>
</evidence>
<gene>
    <name evidence="12" type="ORF">GP486_004954</name>
</gene>
<dbReference type="InterPro" id="IPR052706">
    <property type="entry name" value="Membrane-Transporter-like"/>
</dbReference>
<dbReference type="AlphaFoldDB" id="A0A9P8L9Z0"/>